<evidence type="ECO:0000256" key="1">
    <source>
        <dbReference type="ARBA" id="ARBA00002219"/>
    </source>
</evidence>
<keyword evidence="11" id="KW-1185">Reference proteome</keyword>
<dbReference type="eggNOG" id="ENOG502QQVA">
    <property type="taxonomic scope" value="Eukaryota"/>
</dbReference>
<evidence type="ECO:0000256" key="4">
    <source>
        <dbReference type="ARBA" id="ARBA00022723"/>
    </source>
</evidence>
<feature type="domain" description="Fucolectin tachylectin-4 pentraxin-1" evidence="9">
    <location>
        <begin position="1"/>
        <end position="143"/>
    </location>
</feature>
<dbReference type="EMBL" id="AFYH01076719">
    <property type="status" value="NOT_ANNOTATED_CDS"/>
    <property type="molecule type" value="Genomic_DNA"/>
</dbReference>
<dbReference type="GO" id="GO:0042806">
    <property type="term" value="F:fucose binding"/>
    <property type="evidence" value="ECO:0007669"/>
    <property type="project" value="UniProtKB-ARBA"/>
</dbReference>
<evidence type="ECO:0000259" key="9">
    <source>
        <dbReference type="SMART" id="SM00607"/>
    </source>
</evidence>
<comment type="subunit">
    <text evidence="3">Homotrimer.</text>
</comment>
<name>H3ADE6_LATCH</name>
<reference evidence="10" key="2">
    <citation type="submission" date="2025-08" db="UniProtKB">
        <authorList>
            <consortium name="Ensembl"/>
        </authorList>
    </citation>
    <scope>IDENTIFICATION</scope>
</reference>
<organism evidence="10 11">
    <name type="scientific">Latimeria chalumnae</name>
    <name type="common">Coelacanth</name>
    <dbReference type="NCBI Taxonomy" id="7897"/>
    <lineage>
        <taxon>Eukaryota</taxon>
        <taxon>Metazoa</taxon>
        <taxon>Chordata</taxon>
        <taxon>Craniata</taxon>
        <taxon>Vertebrata</taxon>
        <taxon>Euteleostomi</taxon>
        <taxon>Coelacanthiformes</taxon>
        <taxon>Coelacanthidae</taxon>
        <taxon>Latimeria</taxon>
    </lineage>
</organism>
<dbReference type="PANTHER" id="PTHR45713">
    <property type="entry name" value="FTP DOMAIN-CONTAINING PROTEIN"/>
    <property type="match status" value="1"/>
</dbReference>
<feature type="compositionally biased region" description="Polar residues" evidence="8">
    <location>
        <begin position="1"/>
        <end position="13"/>
    </location>
</feature>
<evidence type="ECO:0000313" key="11">
    <source>
        <dbReference type="Proteomes" id="UP000008672"/>
    </source>
</evidence>
<sequence length="146" mass="15871">QNNVALKGTATQSSKRDQLGVPEHAINGNKNSGYLSCTHTGHGTGPWWRVDLQQPYRISAVVITNRGDCCWERLRGAEIYIGNSLEKNGTLNPRCASISSVAKGSTDSYCCNQLVGRYITIAIPTREEYLTLCEVEVYGGLVGSSC</sequence>
<dbReference type="Proteomes" id="UP000008672">
    <property type="component" value="Unassembled WGS sequence"/>
</dbReference>
<comment type="similarity">
    <text evidence="2">Belongs to the fucolectin family.</text>
</comment>
<evidence type="ECO:0000313" key="10">
    <source>
        <dbReference type="Ensembl" id="ENSLACP00000007667.1"/>
    </source>
</evidence>
<dbReference type="Pfam" id="PF22633">
    <property type="entry name" value="F5_F8_type_C_2"/>
    <property type="match status" value="1"/>
</dbReference>
<dbReference type="GO" id="GO:0010185">
    <property type="term" value="P:regulation of cellular defense response"/>
    <property type="evidence" value="ECO:0007669"/>
    <property type="project" value="UniProtKB-ARBA"/>
</dbReference>
<dbReference type="GeneTree" id="ENSGT01060000248575"/>
<dbReference type="InterPro" id="IPR008979">
    <property type="entry name" value="Galactose-bd-like_sf"/>
</dbReference>
<keyword evidence="6" id="KW-0106">Calcium</keyword>
<keyword evidence="4" id="KW-0479">Metal-binding</keyword>
<reference evidence="11" key="1">
    <citation type="submission" date="2011-08" db="EMBL/GenBank/DDBJ databases">
        <title>The draft genome of Latimeria chalumnae.</title>
        <authorList>
            <person name="Di Palma F."/>
            <person name="Alfoldi J."/>
            <person name="Johnson J."/>
            <person name="Berlin A."/>
            <person name="Gnerre S."/>
            <person name="Jaffe D."/>
            <person name="MacCallum I."/>
            <person name="Young S."/>
            <person name="Walker B.J."/>
            <person name="Lander E."/>
            <person name="Lindblad-Toh K."/>
        </authorList>
    </citation>
    <scope>NUCLEOTIDE SEQUENCE [LARGE SCALE GENOMIC DNA]</scope>
    <source>
        <strain evidence="11">Wild caught</strain>
    </source>
</reference>
<protein>
    <recommendedName>
        <fullName evidence="9">Fucolectin tachylectin-4 pentraxin-1 domain-containing protein</fullName>
    </recommendedName>
</protein>
<dbReference type="InterPro" id="IPR006585">
    <property type="entry name" value="FTP1"/>
</dbReference>
<dbReference type="Gene3D" id="2.60.120.260">
    <property type="entry name" value="Galactose-binding domain-like"/>
    <property type="match status" value="1"/>
</dbReference>
<dbReference type="SMART" id="SM00607">
    <property type="entry name" value="FTP"/>
    <property type="match status" value="1"/>
</dbReference>
<proteinExistence type="inferred from homology"/>
<evidence type="ECO:0000256" key="7">
    <source>
        <dbReference type="ARBA" id="ARBA00023157"/>
    </source>
</evidence>
<accession>H3ADE6</accession>
<dbReference type="InParanoid" id="H3ADE6"/>
<feature type="region of interest" description="Disordered" evidence="8">
    <location>
        <begin position="1"/>
        <end position="20"/>
    </location>
</feature>
<dbReference type="HOGENOM" id="CLU_072164_2_1_1"/>
<evidence type="ECO:0000256" key="5">
    <source>
        <dbReference type="ARBA" id="ARBA00022734"/>
    </source>
</evidence>
<reference evidence="10" key="3">
    <citation type="submission" date="2025-09" db="UniProtKB">
        <authorList>
            <consortium name="Ensembl"/>
        </authorList>
    </citation>
    <scope>IDENTIFICATION</scope>
</reference>
<evidence type="ECO:0000256" key="3">
    <source>
        <dbReference type="ARBA" id="ARBA00011233"/>
    </source>
</evidence>
<dbReference type="GO" id="GO:0001868">
    <property type="term" value="P:regulation of complement activation, lectin pathway"/>
    <property type="evidence" value="ECO:0007669"/>
    <property type="project" value="UniProtKB-ARBA"/>
</dbReference>
<dbReference type="Ensembl" id="ENSLACT00000007731.1">
    <property type="protein sequence ID" value="ENSLACP00000007667.1"/>
    <property type="gene ID" value="ENSLACG00000006794.1"/>
</dbReference>
<dbReference type="PANTHER" id="PTHR45713:SF6">
    <property type="entry name" value="F5_8 TYPE C DOMAIN-CONTAINING PROTEIN"/>
    <property type="match status" value="1"/>
</dbReference>
<evidence type="ECO:0000256" key="2">
    <source>
        <dbReference type="ARBA" id="ARBA00010147"/>
    </source>
</evidence>
<dbReference type="SUPFAM" id="SSF49785">
    <property type="entry name" value="Galactose-binding domain-like"/>
    <property type="match status" value="1"/>
</dbReference>
<keyword evidence="7" id="KW-1015">Disulfide bond</keyword>
<dbReference type="OMA" id="SFICIML"/>
<dbReference type="AlphaFoldDB" id="H3ADE6"/>
<evidence type="ECO:0000256" key="6">
    <source>
        <dbReference type="ARBA" id="ARBA00022837"/>
    </source>
</evidence>
<comment type="function">
    <text evidence="1">Acts as a defensive agent. Recognizes blood group fucosylated oligosaccharides including A, B, H and Lewis B-type antigens. Does not recognize Lewis A antigen and has low affinity for monovalent haptens.</text>
</comment>
<dbReference type="GO" id="GO:0046872">
    <property type="term" value="F:metal ion binding"/>
    <property type="evidence" value="ECO:0007669"/>
    <property type="project" value="UniProtKB-KW"/>
</dbReference>
<keyword evidence="5" id="KW-0430">Lectin</keyword>
<evidence type="ECO:0000256" key="8">
    <source>
        <dbReference type="SAM" id="MobiDB-lite"/>
    </source>
</evidence>
<dbReference type="InterPro" id="IPR051941">
    <property type="entry name" value="BG_Antigen-Binding_Lectin"/>
</dbReference>